<keyword evidence="5" id="KW-1133">Transmembrane helix</keyword>
<evidence type="ECO:0000256" key="3">
    <source>
        <dbReference type="ARBA" id="ARBA00022737"/>
    </source>
</evidence>
<dbReference type="SUPFAM" id="SSF52058">
    <property type="entry name" value="L domain-like"/>
    <property type="match status" value="2"/>
</dbReference>
<dbReference type="InterPro" id="IPR001611">
    <property type="entry name" value="Leu-rich_rpt"/>
</dbReference>
<dbReference type="InterPro" id="IPR003591">
    <property type="entry name" value="Leu-rich_rpt_typical-subtyp"/>
</dbReference>
<dbReference type="InterPro" id="IPR000483">
    <property type="entry name" value="Cys-rich_flank_reg_C"/>
</dbReference>
<feature type="transmembrane region" description="Helical" evidence="5">
    <location>
        <begin position="962"/>
        <end position="986"/>
    </location>
</feature>
<keyword evidence="5" id="KW-0812">Transmembrane</keyword>
<protein>
    <submittedName>
        <fullName evidence="8">MXRA5 protein</fullName>
    </submittedName>
</protein>
<feature type="region of interest" description="Disordered" evidence="4">
    <location>
        <begin position="1020"/>
        <end position="1044"/>
    </location>
</feature>
<evidence type="ECO:0000259" key="7">
    <source>
        <dbReference type="SMART" id="SM00082"/>
    </source>
</evidence>
<feature type="domain" description="LRRCT" evidence="7">
    <location>
        <begin position="246"/>
        <end position="298"/>
    </location>
</feature>
<feature type="region of interest" description="Disordered" evidence="4">
    <location>
        <begin position="442"/>
        <end position="468"/>
    </location>
</feature>
<dbReference type="SMART" id="SM00082">
    <property type="entry name" value="LRRCT"/>
    <property type="match status" value="2"/>
</dbReference>
<feature type="signal peptide" evidence="6">
    <location>
        <begin position="1"/>
        <end position="22"/>
    </location>
</feature>
<keyword evidence="9" id="KW-1185">Reference proteome</keyword>
<dbReference type="Pfam" id="PF13855">
    <property type="entry name" value="LRR_8"/>
    <property type="match status" value="2"/>
</dbReference>
<evidence type="ECO:0000256" key="6">
    <source>
        <dbReference type="SAM" id="SignalP"/>
    </source>
</evidence>
<keyword evidence="1" id="KW-0433">Leucine-rich repeat</keyword>
<evidence type="ECO:0000313" key="9">
    <source>
        <dbReference type="Proteomes" id="UP000838412"/>
    </source>
</evidence>
<sequence>MEKRSRQRIVVLLLLVLKFSLPCPEECFVQNQFVFMKSCECPKQRVTSFMTPCFSRGFTVAANNVCSAENHGLTCLNDVPTGFDNSVTRIILNRLFNLTTLTQRHIPCSRNLNTFIISYSTIQGIEADAFAPSLSLMSVTIRCSRLLHVGDVTFKNMFRLKTIFLNHNLIKTVSPKAFVGLNRLDKIALEGNQLKAVPFDTLSLIRRSTTVTRLHVHLENNQISAVPETGWKKVFNTGVTLRLKGNPFDCDGRMRWLVCNATTSALDDIFQTGHLQCTSPSELAGCKFQSLHTNSFCSSTELTTTSPIAKTSASPKATTTAAQMAMTSAFLMAEPTSLSAEPPGTTYSALTQRARITTLGTMDSTHGLVLEKNLDDGQQAGMDYLYIPVGLTVAGIVLLGGTAAAVMIYNRRVSRRRPNPVHGHHGIIISSQLISNRMYQHSGSVTRDGRDKEETEDETEEDSARQNPVHKLHGVTINTSELISNRLYKSSGSAINKVRKDTETAEETELTPYLTVPFDAINNTLRIDPHISVDLDDIRTEQRNVVSGGISLLHVFLSVVDVFGLFGRTAMEKKSRQCVAILVLLVLKFSLPWPDQCFVQNELKVLKIKICECPRERDVGIQAWCASSGISATADSVCSAENDSYTCLNDVPTGFDQSVTGIILNRLFNLTTLTKQHIPPLPNLITFVITGSTIQAIEVGAFSLVPSITSVIIRRSLLLHIGDFTFLSHPRLKTISLDHNLIETVSPKAFVGLNSCYKILLNDNQLKVVPFDTLSLIRRSTTAARLQVNLENNQIGTVLEEDWKTISDTGVILRLRGNPLVCDGGIRWLVCNAMTWQLTRRGNSDIVRPGALQCTSPSKLAGSDFKSLYANSFCTSTELTTTSPIATTLSFAMATTSASPIAMTSAFLMAEPTTLPSEPFGTTNSALTQRARITTLGTTDSTRFLVLEKNLDDGQQAGTDHLYIPVGLTVAGLVLLGGTAVAVMIYKRRVSRRRQHPVHGQHGILISSQLISNRMYQHSAAVTGDSRDKKETDETEEDSARQNPVHKLHGVTINTSELISNRLYKSSGSTIDNANMGIGTAEEPELTPYRTVPFDAINNTLRIEPYSSVNLEDIRNEQTNVASGDISVSRRNPAVRDEDDMEPYCITLLDQIGDS</sequence>
<evidence type="ECO:0000256" key="5">
    <source>
        <dbReference type="SAM" id="Phobius"/>
    </source>
</evidence>
<dbReference type="InterPro" id="IPR032675">
    <property type="entry name" value="LRR_dom_sf"/>
</dbReference>
<keyword evidence="2 6" id="KW-0732">Signal</keyword>
<feature type="transmembrane region" description="Helical" evidence="5">
    <location>
        <begin position="384"/>
        <end position="409"/>
    </location>
</feature>
<dbReference type="Gene3D" id="3.80.10.10">
    <property type="entry name" value="Ribonuclease Inhibitor"/>
    <property type="match status" value="4"/>
</dbReference>
<feature type="domain" description="LRRCT" evidence="7">
    <location>
        <begin position="818"/>
        <end position="875"/>
    </location>
</feature>
<keyword evidence="3" id="KW-0677">Repeat</keyword>
<organism evidence="8 9">
    <name type="scientific">Branchiostoma lanceolatum</name>
    <name type="common">Common lancelet</name>
    <name type="synonym">Amphioxus lanceolatum</name>
    <dbReference type="NCBI Taxonomy" id="7740"/>
    <lineage>
        <taxon>Eukaryota</taxon>
        <taxon>Metazoa</taxon>
        <taxon>Chordata</taxon>
        <taxon>Cephalochordata</taxon>
        <taxon>Leptocardii</taxon>
        <taxon>Amphioxiformes</taxon>
        <taxon>Branchiostomatidae</taxon>
        <taxon>Branchiostoma</taxon>
    </lineage>
</organism>
<dbReference type="PANTHER" id="PTHR24367:SF318">
    <property type="entry name" value="LEUCINE-RICH GLIOMA-INACTIVATED PROTEIN 1-LIKE"/>
    <property type="match status" value="1"/>
</dbReference>
<dbReference type="AlphaFoldDB" id="A0A8K0EKQ7"/>
<evidence type="ECO:0000256" key="2">
    <source>
        <dbReference type="ARBA" id="ARBA00022729"/>
    </source>
</evidence>
<proteinExistence type="predicted"/>
<dbReference type="SMART" id="SM00369">
    <property type="entry name" value="LRR_TYP"/>
    <property type="match status" value="4"/>
</dbReference>
<keyword evidence="5" id="KW-0472">Membrane</keyword>
<dbReference type="PANTHER" id="PTHR24367">
    <property type="entry name" value="LEUCINE-RICH REPEAT-CONTAINING PROTEIN"/>
    <property type="match status" value="1"/>
</dbReference>
<dbReference type="Proteomes" id="UP000838412">
    <property type="component" value="Chromosome 19"/>
</dbReference>
<gene>
    <name evidence="8" type="primary">MXRA5</name>
    <name evidence="8" type="ORF">BLAG_LOCUS12436</name>
</gene>
<dbReference type="InterPro" id="IPR051295">
    <property type="entry name" value="LGI_related"/>
</dbReference>
<accession>A0A8K0EKQ7</accession>
<dbReference type="FunFam" id="3.80.10.10:FF:001360">
    <property type="entry name" value="Uncharacterized protein"/>
    <property type="match status" value="1"/>
</dbReference>
<name>A0A8K0EKQ7_BRALA</name>
<evidence type="ECO:0000256" key="1">
    <source>
        <dbReference type="ARBA" id="ARBA00022614"/>
    </source>
</evidence>
<dbReference type="EMBL" id="OV696704">
    <property type="protein sequence ID" value="CAH1252348.1"/>
    <property type="molecule type" value="Genomic_DNA"/>
</dbReference>
<reference evidence="8" key="1">
    <citation type="submission" date="2022-01" db="EMBL/GenBank/DDBJ databases">
        <authorList>
            <person name="Braso-Vives M."/>
        </authorList>
    </citation>
    <scope>NUCLEOTIDE SEQUENCE</scope>
</reference>
<feature type="chain" id="PRO_5035466124" evidence="6">
    <location>
        <begin position="23"/>
        <end position="1155"/>
    </location>
</feature>
<evidence type="ECO:0000313" key="8">
    <source>
        <dbReference type="EMBL" id="CAH1252348.1"/>
    </source>
</evidence>
<evidence type="ECO:0000256" key="4">
    <source>
        <dbReference type="SAM" id="MobiDB-lite"/>
    </source>
</evidence>